<keyword evidence="9 16" id="KW-0547">Nucleotide-binding</keyword>
<feature type="active site" description="Proton acceptor" evidence="16">
    <location>
        <position position="111"/>
    </location>
</feature>
<accession>A0A9D9HGP3</accession>
<dbReference type="InterPro" id="IPR043129">
    <property type="entry name" value="ATPase_NBD"/>
</dbReference>
<dbReference type="SUPFAM" id="SSF53067">
    <property type="entry name" value="Actin-like ATPase domain"/>
    <property type="match status" value="2"/>
</dbReference>
<evidence type="ECO:0000256" key="2">
    <source>
        <dbReference type="ARBA" id="ARBA00001958"/>
    </source>
</evidence>
<evidence type="ECO:0000313" key="18">
    <source>
        <dbReference type="Proteomes" id="UP000823616"/>
    </source>
</evidence>
<keyword evidence="16" id="KW-0479">Metal-binding</keyword>
<evidence type="ECO:0000256" key="7">
    <source>
        <dbReference type="ARBA" id="ARBA00022490"/>
    </source>
</evidence>
<comment type="function">
    <text evidence="16">Catalyzes the phosphorylation of pantothenate (Pan), the first step in CoA biosynthesis.</text>
</comment>
<dbReference type="GO" id="GO:0015937">
    <property type="term" value="P:coenzyme A biosynthetic process"/>
    <property type="evidence" value="ECO:0007669"/>
    <property type="project" value="UniProtKB-UniRule"/>
</dbReference>
<dbReference type="Pfam" id="PF03309">
    <property type="entry name" value="Pan_kinase"/>
    <property type="match status" value="1"/>
</dbReference>
<evidence type="ECO:0000256" key="12">
    <source>
        <dbReference type="ARBA" id="ARBA00022958"/>
    </source>
</evidence>
<comment type="subunit">
    <text evidence="5 16">Homodimer.</text>
</comment>
<sequence length="266" mass="28433">MLLAVDIGNTNAVVAVFDGEQIVRSWRIFSDVRRTADEYTSILLSLFRDSGLSGNSVDSSIISSVVPELIGPFIRTIQNITGRKPFLLNYQVFDRLEIRIPDVSVHEIGTDLVCNASEAYARYKTACIAVDFGTALSFIATGSAGDVLGVAIAPGLGTAVKSLFSNTAQLPSVPLETPPSSLGTNTIHAIQSGIVLGYRSLVEGLIAGMKKEIAAREGLAESAVRVIATGGLNSVLKPITSVFQDYDERLTLFGLRRIACRLKKNG</sequence>
<evidence type="ECO:0000256" key="11">
    <source>
        <dbReference type="ARBA" id="ARBA00022840"/>
    </source>
</evidence>
<dbReference type="Proteomes" id="UP000823616">
    <property type="component" value="Unassembled WGS sequence"/>
</dbReference>
<dbReference type="GO" id="GO:0005524">
    <property type="term" value="F:ATP binding"/>
    <property type="evidence" value="ECO:0007669"/>
    <property type="project" value="UniProtKB-UniRule"/>
</dbReference>
<keyword evidence="13 16" id="KW-0173">Coenzyme A biosynthesis</keyword>
<feature type="binding site" evidence="16">
    <location>
        <position position="134"/>
    </location>
    <ligand>
        <name>ATP</name>
        <dbReference type="ChEBI" id="CHEBI:30616"/>
    </ligand>
</feature>
<keyword evidence="10 16" id="KW-0418">Kinase</keyword>
<dbReference type="CDD" id="cd24015">
    <property type="entry name" value="ASKHA_NBD_PanK-III"/>
    <property type="match status" value="1"/>
</dbReference>
<evidence type="ECO:0000256" key="1">
    <source>
        <dbReference type="ARBA" id="ARBA00001206"/>
    </source>
</evidence>
<proteinExistence type="inferred from homology"/>
<feature type="binding site" evidence="16">
    <location>
        <position position="186"/>
    </location>
    <ligand>
        <name>substrate</name>
    </ligand>
</feature>
<gene>
    <name evidence="16" type="primary">coaX</name>
    <name evidence="17" type="ORF">IAA96_04100</name>
</gene>
<name>A0A9D9HGP3_9SPIR</name>
<evidence type="ECO:0000256" key="15">
    <source>
        <dbReference type="ARBA" id="ARBA00040883"/>
    </source>
</evidence>
<comment type="pathway">
    <text evidence="4 16">Cofactor biosynthesis; coenzyme A biosynthesis; CoA from (R)-pantothenate: step 1/5.</text>
</comment>
<evidence type="ECO:0000256" key="14">
    <source>
        <dbReference type="ARBA" id="ARBA00038036"/>
    </source>
</evidence>
<feature type="binding site" evidence="16">
    <location>
        <begin position="6"/>
        <end position="13"/>
    </location>
    <ligand>
        <name>ATP</name>
        <dbReference type="ChEBI" id="CHEBI:30616"/>
    </ligand>
</feature>
<keyword evidence="11 16" id="KW-0067">ATP-binding</keyword>
<reference evidence="17" key="1">
    <citation type="submission" date="2020-10" db="EMBL/GenBank/DDBJ databases">
        <authorList>
            <person name="Gilroy R."/>
        </authorList>
    </citation>
    <scope>NUCLEOTIDE SEQUENCE</scope>
    <source>
        <strain evidence="17">B3-4054</strain>
    </source>
</reference>
<evidence type="ECO:0000313" key="17">
    <source>
        <dbReference type="EMBL" id="MBO8450269.1"/>
    </source>
</evidence>
<dbReference type="Gene3D" id="3.30.420.40">
    <property type="match status" value="2"/>
</dbReference>
<dbReference type="HAMAP" id="MF_01274">
    <property type="entry name" value="Pantothen_kinase_3"/>
    <property type="match status" value="1"/>
</dbReference>
<protein>
    <recommendedName>
        <fullName evidence="15 16">Type III pantothenate kinase</fullName>
        <ecNumber evidence="6 16">2.7.1.33</ecNumber>
    </recommendedName>
    <alternativeName>
        <fullName evidence="16">PanK-III</fullName>
    </alternativeName>
    <alternativeName>
        <fullName evidence="16">Pantothenic acid kinase</fullName>
    </alternativeName>
</protein>
<evidence type="ECO:0000256" key="8">
    <source>
        <dbReference type="ARBA" id="ARBA00022679"/>
    </source>
</evidence>
<comment type="caution">
    <text evidence="16">Lacks conserved residue(s) required for the propagation of feature annotation.</text>
</comment>
<dbReference type="PANTHER" id="PTHR34265:SF1">
    <property type="entry name" value="TYPE III PANTOTHENATE KINASE"/>
    <property type="match status" value="1"/>
</dbReference>
<comment type="catalytic activity">
    <reaction evidence="1 16">
        <text>(R)-pantothenate + ATP = (R)-4'-phosphopantothenate + ADP + H(+)</text>
        <dbReference type="Rhea" id="RHEA:16373"/>
        <dbReference type="ChEBI" id="CHEBI:10986"/>
        <dbReference type="ChEBI" id="CHEBI:15378"/>
        <dbReference type="ChEBI" id="CHEBI:29032"/>
        <dbReference type="ChEBI" id="CHEBI:30616"/>
        <dbReference type="ChEBI" id="CHEBI:456216"/>
        <dbReference type="EC" id="2.7.1.33"/>
    </reaction>
</comment>
<evidence type="ECO:0000256" key="9">
    <source>
        <dbReference type="ARBA" id="ARBA00022741"/>
    </source>
</evidence>
<keyword evidence="8 16" id="KW-0808">Transferase</keyword>
<dbReference type="PANTHER" id="PTHR34265">
    <property type="entry name" value="TYPE III PANTOTHENATE KINASE"/>
    <property type="match status" value="1"/>
</dbReference>
<evidence type="ECO:0000256" key="10">
    <source>
        <dbReference type="ARBA" id="ARBA00022777"/>
    </source>
</evidence>
<comment type="caution">
    <text evidence="17">The sequence shown here is derived from an EMBL/GenBank/DDBJ whole genome shotgun (WGS) entry which is preliminary data.</text>
</comment>
<comment type="cofactor">
    <cofactor evidence="16">
        <name>NH4(+)</name>
        <dbReference type="ChEBI" id="CHEBI:28938"/>
    </cofactor>
    <cofactor evidence="16">
        <name>K(+)</name>
        <dbReference type="ChEBI" id="CHEBI:29103"/>
    </cofactor>
    <text evidence="16">A monovalent cation. Ammonium or potassium.</text>
</comment>
<dbReference type="InterPro" id="IPR004619">
    <property type="entry name" value="Type_III_PanK"/>
</dbReference>
<organism evidence="17 18">
    <name type="scientific">Candidatus Avitreponema avistercoris</name>
    <dbReference type="NCBI Taxonomy" id="2840705"/>
    <lineage>
        <taxon>Bacteria</taxon>
        <taxon>Pseudomonadati</taxon>
        <taxon>Spirochaetota</taxon>
        <taxon>Spirochaetia</taxon>
        <taxon>Spirochaetales</taxon>
        <taxon>Candidatus Avitreponema</taxon>
    </lineage>
</organism>
<reference evidence="17" key="2">
    <citation type="journal article" date="2021" name="PeerJ">
        <title>Extensive microbial diversity within the chicken gut microbiome revealed by metagenomics and culture.</title>
        <authorList>
            <person name="Gilroy R."/>
            <person name="Ravi A."/>
            <person name="Getino M."/>
            <person name="Pursley I."/>
            <person name="Horton D.L."/>
            <person name="Alikhan N.F."/>
            <person name="Baker D."/>
            <person name="Gharbi K."/>
            <person name="Hall N."/>
            <person name="Watson M."/>
            <person name="Adriaenssens E.M."/>
            <person name="Foster-Nyarko E."/>
            <person name="Jarju S."/>
            <person name="Secka A."/>
            <person name="Antonio M."/>
            <person name="Oren A."/>
            <person name="Chaudhuri R.R."/>
            <person name="La Ragione R."/>
            <person name="Hildebrand F."/>
            <person name="Pallen M.J."/>
        </authorList>
    </citation>
    <scope>NUCLEOTIDE SEQUENCE</scope>
    <source>
        <strain evidence="17">B3-4054</strain>
    </source>
</reference>
<comment type="similarity">
    <text evidence="14 16">Belongs to the type III pantothenate kinase family.</text>
</comment>
<dbReference type="EMBL" id="JADIMS010000066">
    <property type="protein sequence ID" value="MBO8450269.1"/>
    <property type="molecule type" value="Genomic_DNA"/>
</dbReference>
<comment type="cofactor">
    <cofactor evidence="2">
        <name>K(+)</name>
        <dbReference type="ChEBI" id="CHEBI:29103"/>
    </cofactor>
</comment>
<dbReference type="NCBIfam" id="TIGR00671">
    <property type="entry name" value="baf"/>
    <property type="match status" value="1"/>
</dbReference>
<dbReference type="GO" id="GO:0005737">
    <property type="term" value="C:cytoplasm"/>
    <property type="evidence" value="ECO:0007669"/>
    <property type="project" value="UniProtKB-SubCell"/>
</dbReference>
<comment type="subcellular location">
    <subcellularLocation>
        <location evidence="3 16">Cytoplasm</location>
    </subcellularLocation>
</comment>
<evidence type="ECO:0000256" key="4">
    <source>
        <dbReference type="ARBA" id="ARBA00005225"/>
    </source>
</evidence>
<feature type="binding site" evidence="16">
    <location>
        <position position="131"/>
    </location>
    <ligand>
        <name>K(+)</name>
        <dbReference type="ChEBI" id="CHEBI:29103"/>
    </ligand>
</feature>
<evidence type="ECO:0000256" key="6">
    <source>
        <dbReference type="ARBA" id="ARBA00012102"/>
    </source>
</evidence>
<feature type="binding site" evidence="16">
    <location>
        <begin position="109"/>
        <end position="112"/>
    </location>
    <ligand>
        <name>substrate</name>
    </ligand>
</feature>
<dbReference type="EC" id="2.7.1.33" evidence="6 16"/>
<evidence type="ECO:0000256" key="16">
    <source>
        <dbReference type="HAMAP-Rule" id="MF_01274"/>
    </source>
</evidence>
<evidence type="ECO:0000256" key="5">
    <source>
        <dbReference type="ARBA" id="ARBA00011738"/>
    </source>
</evidence>
<keyword evidence="12 16" id="KW-0630">Potassium</keyword>
<evidence type="ECO:0000256" key="3">
    <source>
        <dbReference type="ARBA" id="ARBA00004496"/>
    </source>
</evidence>
<dbReference type="GO" id="GO:0004594">
    <property type="term" value="F:pantothenate kinase activity"/>
    <property type="evidence" value="ECO:0007669"/>
    <property type="project" value="UniProtKB-UniRule"/>
</dbReference>
<keyword evidence="7 16" id="KW-0963">Cytoplasm</keyword>
<dbReference type="AlphaFoldDB" id="A0A9D9HGP3"/>
<dbReference type="GO" id="GO:0046872">
    <property type="term" value="F:metal ion binding"/>
    <property type="evidence" value="ECO:0007669"/>
    <property type="project" value="UniProtKB-KW"/>
</dbReference>
<evidence type="ECO:0000256" key="13">
    <source>
        <dbReference type="ARBA" id="ARBA00022993"/>
    </source>
</evidence>